<proteinExistence type="predicted"/>
<dbReference type="Proteomes" id="UP001162541">
    <property type="component" value="Chromosome 4"/>
</dbReference>
<keyword evidence="1" id="KW-0812">Transmembrane</keyword>
<keyword evidence="1" id="KW-0472">Membrane</keyword>
<dbReference type="EMBL" id="AP019869">
    <property type="protein sequence ID" value="BBN07079.1"/>
    <property type="molecule type" value="Genomic_DNA"/>
</dbReference>
<protein>
    <submittedName>
        <fullName evidence="2">Uncharacterized protein</fullName>
    </submittedName>
</protein>
<name>A0AAF6B4Z5_MARPO</name>
<sequence>MEIGSSSESRAPIDVTRSLILVIALCTTLFMVTDYATMAAKFCYEVYSVVTIERR</sequence>
<feature type="transmembrane region" description="Helical" evidence="1">
    <location>
        <begin position="15"/>
        <end position="32"/>
    </location>
</feature>
<gene>
    <name evidence="2" type="ORF">Mp_4g00810</name>
</gene>
<organism evidence="2 3">
    <name type="scientific">Marchantia polymorpha subsp. ruderalis</name>
    <dbReference type="NCBI Taxonomy" id="1480154"/>
    <lineage>
        <taxon>Eukaryota</taxon>
        <taxon>Viridiplantae</taxon>
        <taxon>Streptophyta</taxon>
        <taxon>Embryophyta</taxon>
        <taxon>Marchantiophyta</taxon>
        <taxon>Marchantiopsida</taxon>
        <taxon>Marchantiidae</taxon>
        <taxon>Marchantiales</taxon>
        <taxon>Marchantiaceae</taxon>
        <taxon>Marchantia</taxon>
    </lineage>
</organism>
<accession>A0AAF6B4Z5</accession>
<dbReference type="AlphaFoldDB" id="A0AAF6B4Z5"/>
<reference evidence="3" key="1">
    <citation type="journal article" date="2020" name="Curr. Biol.">
        <title>Chromatin organization in early land plants reveals an ancestral association between H3K27me3, transposons, and constitutive heterochromatin.</title>
        <authorList>
            <person name="Montgomery S.A."/>
            <person name="Tanizawa Y."/>
            <person name="Galik B."/>
            <person name="Wang N."/>
            <person name="Ito T."/>
            <person name="Mochizuki T."/>
            <person name="Akimcheva S."/>
            <person name="Bowman J.L."/>
            <person name="Cognat V."/>
            <person name="Marechal-Drouard L."/>
            <person name="Ekker H."/>
            <person name="Hong S.F."/>
            <person name="Kohchi T."/>
            <person name="Lin S.S."/>
            <person name="Liu L.D."/>
            <person name="Nakamura Y."/>
            <person name="Valeeva L.R."/>
            <person name="Shakirov E.V."/>
            <person name="Shippen D.E."/>
            <person name="Wei W.L."/>
            <person name="Yagura M."/>
            <person name="Yamaoka S."/>
            <person name="Yamato K.T."/>
            <person name="Liu C."/>
            <person name="Berger F."/>
        </authorList>
    </citation>
    <scope>NUCLEOTIDE SEQUENCE [LARGE SCALE GENOMIC DNA]</scope>
    <source>
        <strain evidence="3">Tak-1</strain>
    </source>
</reference>
<evidence type="ECO:0000313" key="3">
    <source>
        <dbReference type="Proteomes" id="UP001162541"/>
    </source>
</evidence>
<evidence type="ECO:0000313" key="2">
    <source>
        <dbReference type="EMBL" id="BBN07079.1"/>
    </source>
</evidence>
<keyword evidence="1" id="KW-1133">Transmembrane helix</keyword>
<evidence type="ECO:0000256" key="1">
    <source>
        <dbReference type="SAM" id="Phobius"/>
    </source>
</evidence>